<dbReference type="AlphaFoldDB" id="A0A3S3R5J8"/>
<dbReference type="Proteomes" id="UP000287853">
    <property type="component" value="Unassembled WGS sequence"/>
</dbReference>
<gene>
    <name evidence="1" type="ORF">H206_01315</name>
</gene>
<reference evidence="1 2" key="1">
    <citation type="submission" date="2017-01" db="EMBL/GenBank/DDBJ databases">
        <title>The cable genome- insights into the physiology and evolution of filamentous bacteria capable of sulfide oxidation via long distance electron transfer.</title>
        <authorList>
            <person name="Schreiber L."/>
            <person name="Bjerg J.T."/>
            <person name="Boggild A."/>
            <person name="Van De Vossenberg J."/>
            <person name="Meysman F."/>
            <person name="Nielsen L.P."/>
            <person name="Schramm A."/>
            <person name="Kjeldsen K.U."/>
        </authorList>
    </citation>
    <scope>NUCLEOTIDE SEQUENCE [LARGE SCALE GENOMIC DNA]</scope>
    <source>
        <strain evidence="1">MCF</strain>
    </source>
</reference>
<dbReference type="InterPro" id="IPR032675">
    <property type="entry name" value="LRR_dom_sf"/>
</dbReference>
<protein>
    <submittedName>
        <fullName evidence="1">Internalin A</fullName>
    </submittedName>
</protein>
<dbReference type="Gene3D" id="3.80.10.10">
    <property type="entry name" value="Ribonuclease Inhibitor"/>
    <property type="match status" value="1"/>
</dbReference>
<dbReference type="PANTHER" id="PTHR46844">
    <property type="entry name" value="SLR5058 PROTEIN"/>
    <property type="match status" value="1"/>
</dbReference>
<organism evidence="1 2">
    <name type="scientific">Candidatus Electrothrix aarhusensis</name>
    <dbReference type="NCBI Taxonomy" id="1859131"/>
    <lineage>
        <taxon>Bacteria</taxon>
        <taxon>Pseudomonadati</taxon>
        <taxon>Thermodesulfobacteriota</taxon>
        <taxon>Desulfobulbia</taxon>
        <taxon>Desulfobulbales</taxon>
        <taxon>Desulfobulbaceae</taxon>
        <taxon>Candidatus Electrothrix</taxon>
    </lineage>
</organism>
<dbReference type="InterPro" id="IPR027417">
    <property type="entry name" value="P-loop_NTPase"/>
</dbReference>
<sequence length="597" mass="68724">MKLSNVSSWDDLWQSWCAANPAFGPIMEEDRGTLEQVFSSGQALFLLDGLDEISNREIRAGLGRAILDGLKKYPRCRFVITSRILGFSQEEILGFGIKMPGGAIQMASGYTGVGKFYDLIPVRYLAPFDPDQVRNFCSNWHSQYVAQDREKRFADLLERLKLNDGLARLARIPVLLNIVCFIHARRGQLPDGRAELYRRIAETYLTALDTARGIRFRDRSLQFDFYDLHGWLGAIAWRIQQGRGEENNSVVIAQARVEEIFRQGILDTGLSEKEAEQETAFIMDYIAERSGLFIPRGESETGETLYAFTHLSFMEYFAAAHLRSEVEFWDKDGAEWQALREKMQQPVWKEVFILFFELMENARQTEHYLALLVGSKPDIIERREGNYMPVLEESFVFDIKTVSFYIWFAWELLAGIVMDTAVKMPLRSRQEYLSLLWSFILSAQMQRSILGLNPMLTHLWIEQFDSLSLFQEQARNMEQLKLEGQRIADLTPLEKLVSLKELYIVECSLNSLDPLGKLLNLERLYLIEVEVKDLYILANIKQLKHLSMISCSLDNLTSLSKLDHLAELNLTGSNVSASYVKELKKKIPHTEIIFVEE</sequence>
<proteinExistence type="predicted"/>
<keyword evidence="2" id="KW-1185">Reference proteome</keyword>
<comment type="caution">
    <text evidence="1">The sequence shown here is derived from an EMBL/GenBank/DDBJ whole genome shotgun (WGS) entry which is preliminary data.</text>
</comment>
<evidence type="ECO:0000313" key="1">
    <source>
        <dbReference type="EMBL" id="RWX44791.1"/>
    </source>
</evidence>
<dbReference type="Gene3D" id="3.40.50.300">
    <property type="entry name" value="P-loop containing nucleotide triphosphate hydrolases"/>
    <property type="match status" value="1"/>
</dbReference>
<dbReference type="SUPFAM" id="SSF52058">
    <property type="entry name" value="L domain-like"/>
    <property type="match status" value="1"/>
</dbReference>
<dbReference type="PANTHER" id="PTHR46844:SF1">
    <property type="entry name" value="SLR5058 PROTEIN"/>
    <property type="match status" value="1"/>
</dbReference>
<evidence type="ECO:0000313" key="2">
    <source>
        <dbReference type="Proteomes" id="UP000287853"/>
    </source>
</evidence>
<accession>A0A3S3R5J8</accession>
<dbReference type="EMBL" id="MTKO01000088">
    <property type="protein sequence ID" value="RWX44791.1"/>
    <property type="molecule type" value="Genomic_DNA"/>
</dbReference>
<name>A0A3S3R5J8_9BACT</name>